<dbReference type="SMART" id="SM00116">
    <property type="entry name" value="CBS"/>
    <property type="match status" value="2"/>
</dbReference>
<dbReference type="SUPFAM" id="SSF54631">
    <property type="entry name" value="CBS-domain pair"/>
    <property type="match status" value="1"/>
</dbReference>
<feature type="domain" description="CBS" evidence="3">
    <location>
        <begin position="78"/>
        <end position="134"/>
    </location>
</feature>
<dbReference type="Pfam" id="PF00571">
    <property type="entry name" value="CBS"/>
    <property type="match status" value="2"/>
</dbReference>
<gene>
    <name evidence="4" type="ORF">IPP15_07695</name>
</gene>
<evidence type="ECO:0000313" key="4">
    <source>
        <dbReference type="EMBL" id="MBK9982293.1"/>
    </source>
</evidence>
<accession>A0A9D7SSG0</accession>
<name>A0A9D7SSG0_9BACT</name>
<dbReference type="PANTHER" id="PTHR43080">
    <property type="entry name" value="CBS DOMAIN-CONTAINING PROTEIN CBSX3, MITOCHONDRIAL"/>
    <property type="match status" value="1"/>
</dbReference>
<dbReference type="InterPro" id="IPR051257">
    <property type="entry name" value="Diverse_CBS-Domain"/>
</dbReference>
<dbReference type="EMBL" id="JADKGY010000006">
    <property type="protein sequence ID" value="MBK9982293.1"/>
    <property type="molecule type" value="Genomic_DNA"/>
</dbReference>
<dbReference type="PROSITE" id="PS51371">
    <property type="entry name" value="CBS"/>
    <property type="match status" value="2"/>
</dbReference>
<organism evidence="4 5">
    <name type="scientific">Candidatus Opimibacter skivensis</name>
    <dbReference type="NCBI Taxonomy" id="2982028"/>
    <lineage>
        <taxon>Bacteria</taxon>
        <taxon>Pseudomonadati</taxon>
        <taxon>Bacteroidota</taxon>
        <taxon>Saprospiria</taxon>
        <taxon>Saprospirales</taxon>
        <taxon>Saprospiraceae</taxon>
        <taxon>Candidatus Opimibacter</taxon>
    </lineage>
</organism>
<reference evidence="4 5" key="1">
    <citation type="submission" date="2020-10" db="EMBL/GenBank/DDBJ databases">
        <title>Connecting structure to function with the recovery of over 1000 high-quality activated sludge metagenome-assembled genomes encoding full-length rRNA genes using long-read sequencing.</title>
        <authorList>
            <person name="Singleton C.M."/>
            <person name="Petriglieri F."/>
            <person name="Kristensen J.M."/>
            <person name="Kirkegaard R.H."/>
            <person name="Michaelsen T.Y."/>
            <person name="Andersen M.H."/>
            <person name="Karst S.M."/>
            <person name="Dueholm M.S."/>
            <person name="Nielsen P.H."/>
            <person name="Albertsen M."/>
        </authorList>
    </citation>
    <scope>NUCLEOTIDE SEQUENCE [LARGE SCALE GENOMIC DNA]</scope>
    <source>
        <strain evidence="4">Ribe_18-Q3-R11-54_MAXAC.273</strain>
    </source>
</reference>
<comment type="caution">
    <text evidence="4">The sequence shown here is derived from an EMBL/GenBank/DDBJ whole genome shotgun (WGS) entry which is preliminary data.</text>
</comment>
<dbReference type="InterPro" id="IPR046342">
    <property type="entry name" value="CBS_dom_sf"/>
</dbReference>
<proteinExistence type="predicted"/>
<keyword evidence="1 2" id="KW-0129">CBS domain</keyword>
<dbReference type="PANTHER" id="PTHR43080:SF2">
    <property type="entry name" value="CBS DOMAIN-CONTAINING PROTEIN"/>
    <property type="match status" value="1"/>
</dbReference>
<dbReference type="Proteomes" id="UP000808337">
    <property type="component" value="Unassembled WGS sequence"/>
</dbReference>
<dbReference type="Gene3D" id="3.10.580.10">
    <property type="entry name" value="CBS-domain"/>
    <property type="match status" value="2"/>
</dbReference>
<evidence type="ECO:0000256" key="2">
    <source>
        <dbReference type="PROSITE-ProRule" id="PRU00703"/>
    </source>
</evidence>
<feature type="domain" description="CBS" evidence="3">
    <location>
        <begin position="1"/>
        <end position="60"/>
    </location>
</feature>
<evidence type="ECO:0000313" key="5">
    <source>
        <dbReference type="Proteomes" id="UP000808337"/>
    </source>
</evidence>
<evidence type="ECO:0000259" key="3">
    <source>
        <dbReference type="PROSITE" id="PS51371"/>
    </source>
</evidence>
<dbReference type="InterPro" id="IPR000644">
    <property type="entry name" value="CBS_dom"/>
</dbReference>
<evidence type="ECO:0000256" key="1">
    <source>
        <dbReference type="ARBA" id="ARBA00023122"/>
    </source>
</evidence>
<protein>
    <submittedName>
        <fullName evidence="4">CBS domain-containing protein</fullName>
    </submittedName>
</protein>
<sequence>MTSELVTAVKEETIESVKNKLQINHIHHIPVIRGKHIVGMISLSDIHMMEHHFTLFHSKLAEEINQKIFSTILAQEIMTSQVIKVRDDEQLSVAVGLFEENMVHALPVVNKSGQLVGIITPMDLVRYAYDTKKLI</sequence>
<dbReference type="AlphaFoldDB" id="A0A9D7SSG0"/>